<feature type="binding site" description="in inhibited form" evidence="12">
    <location>
        <position position="97"/>
    </location>
    <ligand>
        <name>Zn(2+)</name>
        <dbReference type="ChEBI" id="CHEBI:29105"/>
        <label>2</label>
        <note>catalytic</note>
    </ligand>
</feature>
<dbReference type="InterPro" id="IPR002477">
    <property type="entry name" value="Peptidoglycan-bd-like"/>
</dbReference>
<feature type="repeat" description="Hemopexin" evidence="14">
    <location>
        <begin position="339"/>
        <end position="384"/>
    </location>
</feature>
<comment type="cofactor">
    <cofactor evidence="12">
        <name>Ca(2+)</name>
        <dbReference type="ChEBI" id="CHEBI:29108"/>
    </cofactor>
    <text evidence="12">Can bind about 5 Ca(2+) ions per subunit.</text>
</comment>
<dbReference type="Pfam" id="PF01471">
    <property type="entry name" value="PG_binding_1"/>
    <property type="match status" value="1"/>
</dbReference>
<feature type="binding site" evidence="12">
    <location>
        <position position="181"/>
    </location>
    <ligand>
        <name>Ca(2+)</name>
        <dbReference type="ChEBI" id="CHEBI:29108"/>
        <label>3</label>
    </ligand>
</feature>
<evidence type="ECO:0000256" key="5">
    <source>
        <dbReference type="ARBA" id="ARBA00022801"/>
    </source>
</evidence>
<dbReference type="Ensembl" id="ENSSORT00005045980.1">
    <property type="protein sequence ID" value="ENSSORP00005044847.1"/>
    <property type="gene ID" value="ENSSORG00005020622.1"/>
</dbReference>
<feature type="binding site" evidence="12">
    <location>
        <position position="175"/>
    </location>
    <ligand>
        <name>Zn(2+)</name>
        <dbReference type="ChEBI" id="CHEBI:29105"/>
        <label>1</label>
    </ligand>
</feature>
<dbReference type="GO" id="GO:0030198">
    <property type="term" value="P:extracellular matrix organization"/>
    <property type="evidence" value="ECO:0007669"/>
    <property type="project" value="TreeGrafter"/>
</dbReference>
<reference evidence="16" key="3">
    <citation type="submission" date="2025-09" db="UniProtKB">
        <authorList>
            <consortium name="Ensembl"/>
        </authorList>
    </citation>
    <scope>IDENTIFICATION</scope>
</reference>
<evidence type="ECO:0000256" key="10">
    <source>
        <dbReference type="PIRSR" id="PIRSR001191-1"/>
    </source>
</evidence>
<comment type="similarity">
    <text evidence="1">Belongs to the peptidase M10A family.</text>
</comment>
<keyword evidence="4" id="KW-0677">Repeat</keyword>
<dbReference type="GO" id="GO:0006508">
    <property type="term" value="P:proteolysis"/>
    <property type="evidence" value="ECO:0007669"/>
    <property type="project" value="UniProtKB-KW"/>
</dbReference>
<dbReference type="CDD" id="cd00094">
    <property type="entry name" value="HX"/>
    <property type="match status" value="1"/>
</dbReference>
<dbReference type="PROSITE" id="PS51642">
    <property type="entry name" value="HEMOPEXIN_2"/>
    <property type="match status" value="2"/>
</dbReference>
<reference evidence="16" key="1">
    <citation type="submission" date="2019-06" db="EMBL/GenBank/DDBJ databases">
        <authorList>
            <consortium name="Wellcome Sanger Institute Data Sharing"/>
        </authorList>
    </citation>
    <scope>NUCLEOTIDE SEQUENCE [LARGE SCALE GENOMIC DNA]</scope>
</reference>
<feature type="binding site" evidence="11">
    <location>
        <position position="226"/>
    </location>
    <ligand>
        <name>Zn(2+)</name>
        <dbReference type="ChEBI" id="CHEBI:29105"/>
        <label>2</label>
        <note>catalytic</note>
    </ligand>
</feature>
<feature type="binding site" evidence="12">
    <location>
        <position position="188"/>
    </location>
    <ligand>
        <name>Zn(2+)</name>
        <dbReference type="ChEBI" id="CHEBI:29105"/>
        <label>1</label>
    </ligand>
</feature>
<evidence type="ECO:0000256" key="4">
    <source>
        <dbReference type="ARBA" id="ARBA00022737"/>
    </source>
</evidence>
<evidence type="ECO:0000256" key="3">
    <source>
        <dbReference type="ARBA" id="ARBA00022723"/>
    </source>
</evidence>
<dbReference type="InterPro" id="IPR000585">
    <property type="entry name" value="Hemopexin-like_dom"/>
</dbReference>
<dbReference type="PANTHER" id="PTHR10201:SF297">
    <property type="entry name" value="MATRIX METALLOPROTEINASE-20"/>
    <property type="match status" value="1"/>
</dbReference>
<feature type="binding site" evidence="12">
    <location>
        <position position="206"/>
    </location>
    <ligand>
        <name>Ca(2+)</name>
        <dbReference type="ChEBI" id="CHEBI:29108"/>
        <label>1</label>
    </ligand>
</feature>
<feature type="binding site" evidence="12">
    <location>
        <position position="173"/>
    </location>
    <ligand>
        <name>Zn(2+)</name>
        <dbReference type="ChEBI" id="CHEBI:29105"/>
        <label>1</label>
    </ligand>
</feature>
<evidence type="ECO:0000259" key="15">
    <source>
        <dbReference type="SMART" id="SM00235"/>
    </source>
</evidence>
<dbReference type="AlphaFoldDB" id="A0A673BW91"/>
<dbReference type="InterPro" id="IPR021190">
    <property type="entry name" value="Pept_M10A"/>
</dbReference>
<feature type="disulfide bond" evidence="13">
    <location>
        <begin position="294"/>
        <end position="466"/>
    </location>
</feature>
<dbReference type="PANTHER" id="PTHR10201">
    <property type="entry name" value="MATRIX METALLOPROTEINASE"/>
    <property type="match status" value="1"/>
</dbReference>
<keyword evidence="7 12" id="KW-0106">Calcium</keyword>
<dbReference type="PRINTS" id="PR00138">
    <property type="entry name" value="MATRIXIN"/>
</dbReference>
<feature type="binding site" evidence="12">
    <location>
        <position position="197"/>
    </location>
    <ligand>
        <name>Ca(2+)</name>
        <dbReference type="ChEBI" id="CHEBI:29108"/>
        <label>2</label>
    </ligand>
</feature>
<proteinExistence type="inferred from homology"/>
<feature type="binding site" evidence="12">
    <location>
        <position position="203"/>
    </location>
    <ligand>
        <name>Ca(2+)</name>
        <dbReference type="ChEBI" id="CHEBI:29108"/>
        <label>3</label>
    </ligand>
</feature>
<dbReference type="InterPro" id="IPR018487">
    <property type="entry name" value="Hemopexin-like_repeat"/>
</dbReference>
<dbReference type="SUPFAM" id="SSF50923">
    <property type="entry name" value="Hemopexin-like domain"/>
    <property type="match status" value="1"/>
</dbReference>
<dbReference type="SUPFAM" id="SSF55486">
    <property type="entry name" value="Metalloproteases ('zincins'), catalytic domain"/>
    <property type="match status" value="1"/>
</dbReference>
<dbReference type="InterPro" id="IPR024079">
    <property type="entry name" value="MetalloPept_cat_dom_sf"/>
</dbReference>
<evidence type="ECO:0000313" key="16">
    <source>
        <dbReference type="Ensembl" id="ENSSORP00005044847.1"/>
    </source>
</evidence>
<sequence>MNCTPSQGVCLFTYKTKTETKPPLGPFRNSTQLQQRENYLTKFYHLNPRGSSRLRARRTRSTSDMEDKIRQMQHFFSLTESGHLDQRTLDVMKEARCGVPDVENFSFYPNKPKWKSNTITYTIGRYTPDMKREDVEKSFRLALKMWSDATPLKFIKVNHGKADIVLSFARGTHGDFFPFDGPRGVLAHAFQPGEGIGGDVHFDEDETWATGSQGFLFAVAAHELGHSLGLTHSRDPSAIMYPNYRRHSRTQYSLSKDDILGIQTLYGEQNGNFVALLFCFLGKPKENKMIPKKCDPSFSFDAAALIGNEIVFFKNRTTWTTYWNRLREGPSSTYLPSVHSHIDAAYDIPAKGVAYIFTGHKYWVVQQLKMKSHAGSIYEYGFPSSVRQVDAAVHVSEYGKTIFFTGELYYRYDEQKKKMDPDINEFLVCFLLTGSIFILSGTKSYQYDFRKNRVVKTISANSWLGC</sequence>
<dbReference type="GO" id="GO:0030574">
    <property type="term" value="P:collagen catabolic process"/>
    <property type="evidence" value="ECO:0007669"/>
    <property type="project" value="TreeGrafter"/>
</dbReference>
<evidence type="ECO:0000313" key="17">
    <source>
        <dbReference type="Proteomes" id="UP000472271"/>
    </source>
</evidence>
<dbReference type="SUPFAM" id="SSF47090">
    <property type="entry name" value="PGBD-like"/>
    <property type="match status" value="1"/>
</dbReference>
<gene>
    <name evidence="16" type="primary">mmp20a</name>
</gene>
<dbReference type="InParanoid" id="A0A673BW91"/>
<keyword evidence="17" id="KW-1185">Reference proteome</keyword>
<dbReference type="GO" id="GO:0005615">
    <property type="term" value="C:extracellular space"/>
    <property type="evidence" value="ECO:0007669"/>
    <property type="project" value="TreeGrafter"/>
</dbReference>
<dbReference type="SMART" id="SM00235">
    <property type="entry name" value="ZnMc"/>
    <property type="match status" value="1"/>
</dbReference>
<feature type="binding site" evidence="12">
    <location>
        <position position="180"/>
    </location>
    <ligand>
        <name>Ca(2+)</name>
        <dbReference type="ChEBI" id="CHEBI:29108"/>
        <label>3</label>
    </ligand>
</feature>
<feature type="binding site" evidence="12">
    <location>
        <position position="345"/>
    </location>
    <ligand>
        <name>Ca(2+)</name>
        <dbReference type="ChEBI" id="CHEBI:29108"/>
        <label>5</label>
    </ligand>
</feature>
<feature type="binding site" evidence="12">
    <location>
        <position position="163"/>
    </location>
    <ligand>
        <name>Ca(2+)</name>
        <dbReference type="ChEBI" id="CHEBI:29108"/>
        <label>2</label>
    </ligand>
</feature>
<feature type="binding site" evidence="12">
    <location>
        <position position="392"/>
    </location>
    <ligand>
        <name>Ca(2+)</name>
        <dbReference type="ChEBI" id="CHEBI:29108"/>
        <label>5</label>
    </ligand>
</feature>
<name>A0A673BW91_9TELE</name>
<dbReference type="PIRSF" id="PIRSF001191">
    <property type="entry name" value="Peptidase_M10A_matrix"/>
    <property type="match status" value="1"/>
</dbReference>
<dbReference type="GO" id="GO:0004222">
    <property type="term" value="F:metalloendopeptidase activity"/>
    <property type="evidence" value="ECO:0007669"/>
    <property type="project" value="InterPro"/>
</dbReference>
<feature type="binding site" evidence="12">
    <location>
        <position position="201"/>
    </location>
    <ligand>
        <name>Zn(2+)</name>
        <dbReference type="ChEBI" id="CHEBI:29105"/>
        <label>1</label>
    </ligand>
</feature>
<evidence type="ECO:0000256" key="11">
    <source>
        <dbReference type="PIRSR" id="PIRSR001191-2"/>
    </source>
</evidence>
<dbReference type="Gene3D" id="2.110.10.10">
    <property type="entry name" value="Hemopexin-like domain"/>
    <property type="match status" value="1"/>
</dbReference>
<evidence type="ECO:0000256" key="9">
    <source>
        <dbReference type="ARBA" id="ARBA00023145"/>
    </source>
</evidence>
<dbReference type="Pfam" id="PF00413">
    <property type="entry name" value="Peptidase_M10"/>
    <property type="match status" value="1"/>
</dbReference>
<evidence type="ECO:0000256" key="6">
    <source>
        <dbReference type="ARBA" id="ARBA00022833"/>
    </source>
</evidence>
<feature type="binding site" evidence="12">
    <location>
        <position position="129"/>
    </location>
    <ligand>
        <name>Ca(2+)</name>
        <dbReference type="ChEBI" id="CHEBI:29108"/>
        <label>1</label>
    </ligand>
</feature>
<dbReference type="GO" id="GO:0031012">
    <property type="term" value="C:extracellular matrix"/>
    <property type="evidence" value="ECO:0007669"/>
    <property type="project" value="InterPro"/>
</dbReference>
<keyword evidence="2" id="KW-0645">Protease</keyword>
<evidence type="ECO:0000256" key="14">
    <source>
        <dbReference type="PROSITE-ProRule" id="PRU01011"/>
    </source>
</evidence>
<keyword evidence="8" id="KW-0482">Metalloprotease</keyword>
<feature type="binding site" evidence="12">
    <location>
        <position position="199"/>
    </location>
    <ligand>
        <name>Ca(2+)</name>
        <dbReference type="ChEBI" id="CHEBI:29108"/>
        <label>2</label>
    </ligand>
</feature>
<feature type="repeat" description="Hemopexin" evidence="14">
    <location>
        <begin position="386"/>
        <end position="429"/>
    </location>
</feature>
<dbReference type="InterPro" id="IPR036365">
    <property type="entry name" value="PGBD-like_sf"/>
</dbReference>
<feature type="binding site" evidence="12">
    <location>
        <position position="301"/>
    </location>
    <ligand>
        <name>Ca(2+)</name>
        <dbReference type="ChEBI" id="CHEBI:29108"/>
        <label>4</label>
    </ligand>
</feature>
<evidence type="ECO:0000256" key="2">
    <source>
        <dbReference type="ARBA" id="ARBA00022670"/>
    </source>
</evidence>
<dbReference type="InterPro" id="IPR001818">
    <property type="entry name" value="Pept_M10_metallopeptidase"/>
</dbReference>
<dbReference type="InterPro" id="IPR006026">
    <property type="entry name" value="Peptidase_Metallo"/>
</dbReference>
<evidence type="ECO:0000256" key="8">
    <source>
        <dbReference type="ARBA" id="ARBA00023049"/>
    </source>
</evidence>
<feature type="binding site" evidence="12">
    <location>
        <position position="206"/>
    </location>
    <ligand>
        <name>Ca(2+)</name>
        <dbReference type="ChEBI" id="CHEBI:29108"/>
        <label>3</label>
    </ligand>
</feature>
<feature type="binding site" evidence="12">
    <location>
        <position position="240"/>
    </location>
    <ligand>
        <name>Zn(2+)</name>
        <dbReference type="ChEBI" id="CHEBI:29105"/>
        <label>2</label>
        <note>catalytic</note>
    </ligand>
</feature>
<dbReference type="GO" id="GO:0008270">
    <property type="term" value="F:zinc ion binding"/>
    <property type="evidence" value="ECO:0007669"/>
    <property type="project" value="InterPro"/>
</dbReference>
<organism evidence="16 17">
    <name type="scientific">Sphaeramia orbicularis</name>
    <name type="common">orbiculate cardinalfish</name>
    <dbReference type="NCBI Taxonomy" id="375764"/>
    <lineage>
        <taxon>Eukaryota</taxon>
        <taxon>Metazoa</taxon>
        <taxon>Chordata</taxon>
        <taxon>Craniata</taxon>
        <taxon>Vertebrata</taxon>
        <taxon>Euteleostomi</taxon>
        <taxon>Actinopterygii</taxon>
        <taxon>Neopterygii</taxon>
        <taxon>Teleostei</taxon>
        <taxon>Neoteleostei</taxon>
        <taxon>Acanthomorphata</taxon>
        <taxon>Gobiaria</taxon>
        <taxon>Kurtiformes</taxon>
        <taxon>Apogonoidei</taxon>
        <taxon>Apogonidae</taxon>
        <taxon>Apogoninae</taxon>
        <taxon>Sphaeramia</taxon>
    </lineage>
</organism>
<dbReference type="InterPro" id="IPR033739">
    <property type="entry name" value="M10A_MMP"/>
</dbReference>
<dbReference type="InterPro" id="IPR036375">
    <property type="entry name" value="Hemopexin-like_dom_sf"/>
</dbReference>
<keyword evidence="3 11" id="KW-0479">Metal-binding</keyword>
<dbReference type="Proteomes" id="UP000472271">
    <property type="component" value="Chromosome 13"/>
</dbReference>
<dbReference type="CDD" id="cd04278">
    <property type="entry name" value="ZnMc_MMP"/>
    <property type="match status" value="1"/>
</dbReference>
<accession>A0A673BW91</accession>
<keyword evidence="5" id="KW-0378">Hydrolase</keyword>
<evidence type="ECO:0000256" key="1">
    <source>
        <dbReference type="ARBA" id="ARBA00010370"/>
    </source>
</evidence>
<keyword evidence="9" id="KW-0865">Zymogen</keyword>
<comment type="cofactor">
    <cofactor evidence="12">
        <name>Zn(2+)</name>
        <dbReference type="ChEBI" id="CHEBI:29105"/>
    </cofactor>
    <text evidence="12">Binds 2 Zn(2+) ions per subunit.</text>
</comment>
<protein>
    <submittedName>
        <fullName evidence="16">Matrix metallopeptidase 20a (enamelysin)</fullName>
    </submittedName>
</protein>
<evidence type="ECO:0000256" key="7">
    <source>
        <dbReference type="ARBA" id="ARBA00022837"/>
    </source>
</evidence>
<reference evidence="16" key="2">
    <citation type="submission" date="2025-08" db="UniProtKB">
        <authorList>
            <consortium name="Ensembl"/>
        </authorList>
    </citation>
    <scope>IDENTIFICATION</scope>
</reference>
<evidence type="ECO:0000256" key="12">
    <source>
        <dbReference type="PIRSR" id="PIRSR621190-2"/>
    </source>
</evidence>
<feature type="domain" description="Peptidase metallopeptidase" evidence="15">
    <location>
        <begin position="110"/>
        <end position="268"/>
    </location>
</feature>
<keyword evidence="6 11" id="KW-0862">Zinc</keyword>
<evidence type="ECO:0000256" key="13">
    <source>
        <dbReference type="PIRSR" id="PIRSR621190-3"/>
    </source>
</evidence>
<dbReference type="Gene3D" id="3.40.390.10">
    <property type="entry name" value="Collagenase (Catalytic Domain)"/>
    <property type="match status" value="1"/>
</dbReference>
<feature type="binding site" evidence="11">
    <location>
        <position position="232"/>
    </location>
    <ligand>
        <name>Zn(2+)</name>
        <dbReference type="ChEBI" id="CHEBI:29105"/>
        <label>2</label>
        <note>catalytic</note>
    </ligand>
</feature>
<dbReference type="Pfam" id="PF00045">
    <property type="entry name" value="Hemopexin"/>
    <property type="match status" value="2"/>
</dbReference>
<keyword evidence="13" id="KW-1015">Disulfide bond</keyword>
<dbReference type="SMART" id="SM00120">
    <property type="entry name" value="HX"/>
    <property type="match status" value="3"/>
</dbReference>
<feature type="binding site" evidence="12">
    <location>
        <position position="343"/>
    </location>
    <ligand>
        <name>Ca(2+)</name>
        <dbReference type="ChEBI" id="CHEBI:29108"/>
        <label>4</label>
    </ligand>
</feature>
<feature type="active site" evidence="10">
    <location>
        <position position="223"/>
    </location>
</feature>
<feature type="binding site" evidence="11">
    <location>
        <position position="222"/>
    </location>
    <ligand>
        <name>Zn(2+)</name>
        <dbReference type="ChEBI" id="CHEBI:29105"/>
        <label>2</label>
        <note>catalytic</note>
    </ligand>
</feature>